<dbReference type="KEGG" id="saqu:EJC51_25325"/>
<feature type="compositionally biased region" description="Basic and acidic residues" evidence="6">
    <location>
        <begin position="418"/>
        <end position="428"/>
    </location>
</feature>
<feature type="transmembrane region" description="Helical" evidence="7">
    <location>
        <begin position="104"/>
        <end position="126"/>
    </location>
</feature>
<feature type="domain" description="Major facilitator superfamily (MFS) profile" evidence="8">
    <location>
        <begin position="9"/>
        <end position="406"/>
    </location>
</feature>
<feature type="transmembrane region" description="Helical" evidence="7">
    <location>
        <begin position="318"/>
        <end position="342"/>
    </location>
</feature>
<name>A0A3S9I3Z6_9ACTN</name>
<dbReference type="PANTHER" id="PTHR43124">
    <property type="entry name" value="PURINE EFFLUX PUMP PBUE"/>
    <property type="match status" value="1"/>
</dbReference>
<gene>
    <name evidence="9" type="ORF">EJC51_25325</name>
</gene>
<dbReference type="Pfam" id="PF07690">
    <property type="entry name" value="MFS_1"/>
    <property type="match status" value="1"/>
</dbReference>
<feature type="transmembrane region" description="Helical" evidence="7">
    <location>
        <begin position="138"/>
        <end position="158"/>
    </location>
</feature>
<feature type="transmembrane region" description="Helical" evidence="7">
    <location>
        <begin position="264"/>
        <end position="287"/>
    </location>
</feature>
<feature type="transmembrane region" description="Helical" evidence="7">
    <location>
        <begin position="233"/>
        <end position="252"/>
    </location>
</feature>
<dbReference type="PROSITE" id="PS50850">
    <property type="entry name" value="MFS"/>
    <property type="match status" value="1"/>
</dbReference>
<dbReference type="InterPro" id="IPR020846">
    <property type="entry name" value="MFS_dom"/>
</dbReference>
<feature type="transmembrane region" description="Helical" evidence="7">
    <location>
        <begin position="49"/>
        <end position="71"/>
    </location>
</feature>
<feature type="transmembrane region" description="Helical" evidence="7">
    <location>
        <begin position="78"/>
        <end position="98"/>
    </location>
</feature>
<keyword evidence="3 7" id="KW-0812">Transmembrane</keyword>
<comment type="subcellular location">
    <subcellularLocation>
        <location evidence="1">Cell membrane</location>
        <topology evidence="1">Multi-pass membrane protein</topology>
    </subcellularLocation>
</comment>
<reference evidence="9 10" key="1">
    <citation type="submission" date="2018-12" db="EMBL/GenBank/DDBJ databases">
        <authorList>
            <person name="Li K."/>
        </authorList>
    </citation>
    <scope>NUCLEOTIDE SEQUENCE [LARGE SCALE GENOMIC DNA]</scope>
    <source>
        <strain evidence="10">CR22</strain>
    </source>
</reference>
<evidence type="ECO:0000256" key="2">
    <source>
        <dbReference type="ARBA" id="ARBA00022475"/>
    </source>
</evidence>
<accession>A0A3S9I3Z6</accession>
<evidence type="ECO:0000256" key="3">
    <source>
        <dbReference type="ARBA" id="ARBA00022692"/>
    </source>
</evidence>
<keyword evidence="2" id="KW-1003">Cell membrane</keyword>
<sequence>MSKPNVRALLLVLSAAAFLLTLAGSALKNTVQVYFVPMADTFGGSRGALAWATTLFAVTVAVASPLVGAIADRIGGAATLAVGTALSGAALVGCALAGRLWLFVAVYAVVAALASTMLSYVPLGVLVDELFRDGRKGLMYALLTNGAAVGFVVLVPLWSWLGTWASWENVLLVVGLLFLFVLAPVALLVARASGKVTSATSSAEEAASEEPAVRLSFAERFRLTTRNADLRRLALAMFACGATMAFIDVHFIPLMHDHGLGHTVSSTAVALLGVFEIAGGLLAGWLCDRGRIKAVLLSAYAVRGVAMLLVALTPTGTVAIAFGIVFGISYLATVIATTMWAARVLPVEVRGFGMGLVWTVHALGTALTSEVGALMADSTHSYTPVTLGCAALAAAACVLVLASRVPPADTPAVPEAPVEEKELAPAAG</sequence>
<keyword evidence="5 7" id="KW-0472">Membrane</keyword>
<dbReference type="InterPro" id="IPR036259">
    <property type="entry name" value="MFS_trans_sf"/>
</dbReference>
<feature type="region of interest" description="Disordered" evidence="6">
    <location>
        <begin position="408"/>
        <end position="428"/>
    </location>
</feature>
<feature type="transmembrane region" description="Helical" evidence="7">
    <location>
        <begin position="170"/>
        <end position="190"/>
    </location>
</feature>
<evidence type="ECO:0000259" key="8">
    <source>
        <dbReference type="PROSITE" id="PS50850"/>
    </source>
</evidence>
<dbReference type="InterPro" id="IPR011701">
    <property type="entry name" value="MFS"/>
</dbReference>
<dbReference type="AlphaFoldDB" id="A0A3S9I3Z6"/>
<keyword evidence="4 7" id="KW-1133">Transmembrane helix</keyword>
<evidence type="ECO:0000256" key="5">
    <source>
        <dbReference type="ARBA" id="ARBA00023136"/>
    </source>
</evidence>
<organism evidence="9 10">
    <name type="scientific">Streptomyces aquilus</name>
    <dbReference type="NCBI Taxonomy" id="2548456"/>
    <lineage>
        <taxon>Bacteria</taxon>
        <taxon>Bacillati</taxon>
        <taxon>Actinomycetota</taxon>
        <taxon>Actinomycetes</taxon>
        <taxon>Kitasatosporales</taxon>
        <taxon>Streptomycetaceae</taxon>
        <taxon>Streptomyces</taxon>
    </lineage>
</organism>
<evidence type="ECO:0000256" key="7">
    <source>
        <dbReference type="SAM" id="Phobius"/>
    </source>
</evidence>
<proteinExistence type="predicted"/>
<dbReference type="RefSeq" id="WP_126273177.1">
    <property type="nucleotide sequence ID" value="NZ_CP034463.1"/>
</dbReference>
<dbReference type="InterPro" id="IPR050189">
    <property type="entry name" value="MFS_Efflux_Transporters"/>
</dbReference>
<protein>
    <submittedName>
        <fullName evidence="9">MFS transporter</fullName>
    </submittedName>
</protein>
<dbReference type="GO" id="GO:0022857">
    <property type="term" value="F:transmembrane transporter activity"/>
    <property type="evidence" value="ECO:0007669"/>
    <property type="project" value="InterPro"/>
</dbReference>
<dbReference type="EMBL" id="CP034463">
    <property type="protein sequence ID" value="AZP19098.1"/>
    <property type="molecule type" value="Genomic_DNA"/>
</dbReference>
<feature type="transmembrane region" description="Helical" evidence="7">
    <location>
        <begin position="382"/>
        <end position="402"/>
    </location>
</feature>
<dbReference type="SUPFAM" id="SSF103473">
    <property type="entry name" value="MFS general substrate transporter"/>
    <property type="match status" value="1"/>
</dbReference>
<dbReference type="PANTHER" id="PTHR43124:SF3">
    <property type="entry name" value="CHLORAMPHENICOL EFFLUX PUMP RV0191"/>
    <property type="match status" value="1"/>
</dbReference>
<dbReference type="Gene3D" id="1.20.1250.20">
    <property type="entry name" value="MFS general substrate transporter like domains"/>
    <property type="match status" value="1"/>
</dbReference>
<evidence type="ECO:0000256" key="4">
    <source>
        <dbReference type="ARBA" id="ARBA00022989"/>
    </source>
</evidence>
<evidence type="ECO:0000256" key="6">
    <source>
        <dbReference type="SAM" id="MobiDB-lite"/>
    </source>
</evidence>
<feature type="transmembrane region" description="Helical" evidence="7">
    <location>
        <begin position="294"/>
        <end position="312"/>
    </location>
</feature>
<evidence type="ECO:0000313" key="10">
    <source>
        <dbReference type="Proteomes" id="UP000280197"/>
    </source>
</evidence>
<evidence type="ECO:0000313" key="9">
    <source>
        <dbReference type="EMBL" id="AZP19098.1"/>
    </source>
</evidence>
<dbReference type="Proteomes" id="UP000280197">
    <property type="component" value="Chromosome"/>
</dbReference>
<evidence type="ECO:0000256" key="1">
    <source>
        <dbReference type="ARBA" id="ARBA00004651"/>
    </source>
</evidence>
<feature type="transmembrane region" description="Helical" evidence="7">
    <location>
        <begin position="354"/>
        <end position="376"/>
    </location>
</feature>
<keyword evidence="10" id="KW-1185">Reference proteome</keyword>
<dbReference type="GO" id="GO:0005886">
    <property type="term" value="C:plasma membrane"/>
    <property type="evidence" value="ECO:0007669"/>
    <property type="project" value="UniProtKB-SubCell"/>
</dbReference>